<accession>A0A0L0DF60</accession>
<keyword evidence="1" id="KW-1133">Transmembrane helix</keyword>
<proteinExistence type="predicted"/>
<protein>
    <submittedName>
        <fullName evidence="2">Uncharacterized protein</fullName>
    </submittedName>
</protein>
<evidence type="ECO:0000313" key="3">
    <source>
        <dbReference type="Proteomes" id="UP000054408"/>
    </source>
</evidence>
<keyword evidence="1" id="KW-0812">Transmembrane</keyword>
<keyword evidence="1" id="KW-0472">Membrane</keyword>
<name>A0A0L0DF60_THETB</name>
<evidence type="ECO:0000256" key="1">
    <source>
        <dbReference type="SAM" id="Phobius"/>
    </source>
</evidence>
<evidence type="ECO:0000313" key="2">
    <source>
        <dbReference type="EMBL" id="KNC50982.1"/>
    </source>
</evidence>
<dbReference type="GeneID" id="25566003"/>
<dbReference type="EMBL" id="GL349464">
    <property type="protein sequence ID" value="KNC50982.1"/>
    <property type="molecule type" value="Genomic_DNA"/>
</dbReference>
<dbReference type="Proteomes" id="UP000054408">
    <property type="component" value="Unassembled WGS sequence"/>
</dbReference>
<organism evidence="2 3">
    <name type="scientific">Thecamonas trahens ATCC 50062</name>
    <dbReference type="NCBI Taxonomy" id="461836"/>
    <lineage>
        <taxon>Eukaryota</taxon>
        <taxon>Apusozoa</taxon>
        <taxon>Apusomonadida</taxon>
        <taxon>Apusomonadidae</taxon>
        <taxon>Thecamonas</taxon>
    </lineage>
</organism>
<gene>
    <name evidence="2" type="ORF">AMSG_06950</name>
</gene>
<reference evidence="2 3" key="1">
    <citation type="submission" date="2010-05" db="EMBL/GenBank/DDBJ databases">
        <title>The Genome Sequence of Thecamonas trahens ATCC 50062.</title>
        <authorList>
            <consortium name="The Broad Institute Genome Sequencing Platform"/>
            <person name="Russ C."/>
            <person name="Cuomo C."/>
            <person name="Shea T."/>
            <person name="Young S.K."/>
            <person name="Zeng Q."/>
            <person name="Koehrsen M."/>
            <person name="Haas B."/>
            <person name="Borodovsky M."/>
            <person name="Guigo R."/>
            <person name="Alvarado L."/>
            <person name="Berlin A."/>
            <person name="Bochicchio J."/>
            <person name="Borenstein D."/>
            <person name="Chapman S."/>
            <person name="Chen Z."/>
            <person name="Freedman E."/>
            <person name="Gellesch M."/>
            <person name="Goldberg J."/>
            <person name="Griggs A."/>
            <person name="Gujja S."/>
            <person name="Heilman E."/>
            <person name="Heiman D."/>
            <person name="Hepburn T."/>
            <person name="Howarth C."/>
            <person name="Jen D."/>
            <person name="Larson L."/>
            <person name="Mehta T."/>
            <person name="Park D."/>
            <person name="Pearson M."/>
            <person name="Roberts A."/>
            <person name="Saif S."/>
            <person name="Shenoy N."/>
            <person name="Sisk P."/>
            <person name="Stolte C."/>
            <person name="Sykes S."/>
            <person name="Thomson T."/>
            <person name="Walk T."/>
            <person name="White J."/>
            <person name="Yandava C."/>
            <person name="Burger G."/>
            <person name="Gray M.W."/>
            <person name="Holland P.W.H."/>
            <person name="King N."/>
            <person name="Lang F.B.F."/>
            <person name="Roger A.J."/>
            <person name="Ruiz-Trillo I."/>
            <person name="Lander E."/>
            <person name="Nusbaum C."/>
        </authorList>
    </citation>
    <scope>NUCLEOTIDE SEQUENCE [LARGE SCALE GENOMIC DNA]</scope>
    <source>
        <strain evidence="2 3">ATCC 50062</strain>
    </source>
</reference>
<dbReference type="RefSeq" id="XP_013756453.1">
    <property type="nucleotide sequence ID" value="XM_013900999.1"/>
</dbReference>
<sequence length="82" mass="9377">MFSPRDAAGNAVECTGSEAWAGDYLYPNEWSLTCHKKVAILDKDPSWAMHRTDDAKAMLWLLLALVVYLGFNMVGFWEHHFE</sequence>
<feature type="transmembrane region" description="Helical" evidence="1">
    <location>
        <begin position="57"/>
        <end position="77"/>
    </location>
</feature>
<dbReference type="AlphaFoldDB" id="A0A0L0DF60"/>
<keyword evidence="3" id="KW-1185">Reference proteome</keyword>